<evidence type="ECO:0000256" key="1">
    <source>
        <dbReference type="SAM" id="MobiDB-lite"/>
    </source>
</evidence>
<organism evidence="2 3">
    <name type="scientific">Nephila pilipes</name>
    <name type="common">Giant wood spider</name>
    <name type="synonym">Nephila maculata</name>
    <dbReference type="NCBI Taxonomy" id="299642"/>
    <lineage>
        <taxon>Eukaryota</taxon>
        <taxon>Metazoa</taxon>
        <taxon>Ecdysozoa</taxon>
        <taxon>Arthropoda</taxon>
        <taxon>Chelicerata</taxon>
        <taxon>Arachnida</taxon>
        <taxon>Araneae</taxon>
        <taxon>Araneomorphae</taxon>
        <taxon>Entelegynae</taxon>
        <taxon>Araneoidea</taxon>
        <taxon>Nephilidae</taxon>
        <taxon>Nephila</taxon>
    </lineage>
</organism>
<keyword evidence="3" id="KW-1185">Reference proteome</keyword>
<protein>
    <submittedName>
        <fullName evidence="2">Uncharacterized protein</fullName>
    </submittedName>
</protein>
<evidence type="ECO:0000313" key="3">
    <source>
        <dbReference type="Proteomes" id="UP000887013"/>
    </source>
</evidence>
<dbReference type="AlphaFoldDB" id="A0A8X6UFF0"/>
<feature type="region of interest" description="Disordered" evidence="1">
    <location>
        <begin position="61"/>
        <end position="86"/>
    </location>
</feature>
<reference evidence="2" key="1">
    <citation type="submission" date="2020-08" db="EMBL/GenBank/DDBJ databases">
        <title>Multicomponent nature underlies the extraordinary mechanical properties of spider dragline silk.</title>
        <authorList>
            <person name="Kono N."/>
            <person name="Nakamura H."/>
            <person name="Mori M."/>
            <person name="Yoshida Y."/>
            <person name="Ohtoshi R."/>
            <person name="Malay A.D."/>
            <person name="Moran D.A.P."/>
            <person name="Tomita M."/>
            <person name="Numata K."/>
            <person name="Arakawa K."/>
        </authorList>
    </citation>
    <scope>NUCLEOTIDE SEQUENCE</scope>
</reference>
<gene>
    <name evidence="2" type="ORF">NPIL_519971</name>
</gene>
<accession>A0A8X6UFF0</accession>
<sequence>MAEHVSYSNMIDLIFCSLVRRFPSNCINYFPLTKQKPPSLERSGRDTDIDDRNRMVFYLEDTGKYGPRKSNESRSKQREKSGTSCEFREPITVESQETCDYCKMKWVSSIRLRGNKYQDKLPSSGSYLGQR</sequence>
<evidence type="ECO:0000313" key="2">
    <source>
        <dbReference type="EMBL" id="GFU04714.1"/>
    </source>
</evidence>
<comment type="caution">
    <text evidence="2">The sequence shown here is derived from an EMBL/GenBank/DDBJ whole genome shotgun (WGS) entry which is preliminary data.</text>
</comment>
<proteinExistence type="predicted"/>
<name>A0A8X6UFF0_NEPPI</name>
<feature type="compositionally biased region" description="Basic and acidic residues" evidence="1">
    <location>
        <begin position="69"/>
        <end position="86"/>
    </location>
</feature>
<dbReference type="EMBL" id="BMAW01123748">
    <property type="protein sequence ID" value="GFU04714.1"/>
    <property type="molecule type" value="Genomic_DNA"/>
</dbReference>
<dbReference type="Proteomes" id="UP000887013">
    <property type="component" value="Unassembled WGS sequence"/>
</dbReference>